<dbReference type="GO" id="GO:0005096">
    <property type="term" value="F:GTPase activator activity"/>
    <property type="evidence" value="ECO:0007669"/>
    <property type="project" value="UniProtKB-KW"/>
</dbReference>
<dbReference type="CDD" id="cd00159">
    <property type="entry name" value="RhoGAP"/>
    <property type="match status" value="1"/>
</dbReference>
<dbReference type="Pfam" id="PF00795">
    <property type="entry name" value="CN_hydrolase"/>
    <property type="match status" value="1"/>
</dbReference>
<feature type="region of interest" description="Disordered" evidence="2">
    <location>
        <begin position="1"/>
        <end position="24"/>
    </location>
</feature>
<evidence type="ECO:0000313" key="7">
    <source>
        <dbReference type="Proteomes" id="UP001346149"/>
    </source>
</evidence>
<evidence type="ECO:0000259" key="5">
    <source>
        <dbReference type="PROSITE" id="PS50263"/>
    </source>
</evidence>
<accession>A0AAN7R239</accession>
<evidence type="ECO:0000313" key="6">
    <source>
        <dbReference type="EMBL" id="KAK4789484.1"/>
    </source>
</evidence>
<dbReference type="InterPro" id="IPR044785">
    <property type="entry name" value="RopGAP1-5"/>
</dbReference>
<dbReference type="SUPFAM" id="SSF56317">
    <property type="entry name" value="Carbon-nitrogen hydrolase"/>
    <property type="match status" value="1"/>
</dbReference>
<dbReference type="FunFam" id="1.10.555.10:FF:000046">
    <property type="entry name" value="Rho GTPase-activating protein 5"/>
    <property type="match status" value="1"/>
</dbReference>
<keyword evidence="7" id="KW-1185">Reference proteome</keyword>
<dbReference type="PANTHER" id="PTHR23177">
    <property type="entry name" value="MKIAA1688 PROTEIN"/>
    <property type="match status" value="1"/>
</dbReference>
<feature type="compositionally biased region" description="Basic and acidic residues" evidence="2">
    <location>
        <begin position="315"/>
        <end position="334"/>
    </location>
</feature>
<feature type="domain" description="CN hydrolase" evidence="5">
    <location>
        <begin position="497"/>
        <end position="738"/>
    </location>
</feature>
<dbReference type="Pfam" id="PF00786">
    <property type="entry name" value="PBD"/>
    <property type="match status" value="1"/>
</dbReference>
<dbReference type="InterPro" id="IPR008936">
    <property type="entry name" value="Rho_GTPase_activation_prot"/>
</dbReference>
<dbReference type="InterPro" id="IPR000095">
    <property type="entry name" value="CRIB_dom"/>
</dbReference>
<feature type="domain" description="CRIB" evidence="3">
    <location>
        <begin position="76"/>
        <end position="89"/>
    </location>
</feature>
<dbReference type="GO" id="GO:0016810">
    <property type="term" value="F:hydrolase activity, acting on carbon-nitrogen (but not peptide) bonds"/>
    <property type="evidence" value="ECO:0007669"/>
    <property type="project" value="UniProtKB-ARBA"/>
</dbReference>
<dbReference type="GO" id="GO:0007165">
    <property type="term" value="P:signal transduction"/>
    <property type="evidence" value="ECO:0007669"/>
    <property type="project" value="InterPro"/>
</dbReference>
<dbReference type="Pfam" id="PF00620">
    <property type="entry name" value="RhoGAP"/>
    <property type="match status" value="1"/>
</dbReference>
<protein>
    <submittedName>
        <fullName evidence="6">Uncharacterized protein</fullName>
    </submittedName>
</protein>
<dbReference type="SMART" id="SM00324">
    <property type="entry name" value="RhoGAP"/>
    <property type="match status" value="1"/>
</dbReference>
<name>A0AAN7R239_TRANT</name>
<organism evidence="6 7">
    <name type="scientific">Trapa natans</name>
    <name type="common">Water chestnut</name>
    <dbReference type="NCBI Taxonomy" id="22666"/>
    <lineage>
        <taxon>Eukaryota</taxon>
        <taxon>Viridiplantae</taxon>
        <taxon>Streptophyta</taxon>
        <taxon>Embryophyta</taxon>
        <taxon>Tracheophyta</taxon>
        <taxon>Spermatophyta</taxon>
        <taxon>Magnoliopsida</taxon>
        <taxon>eudicotyledons</taxon>
        <taxon>Gunneridae</taxon>
        <taxon>Pentapetalae</taxon>
        <taxon>rosids</taxon>
        <taxon>malvids</taxon>
        <taxon>Myrtales</taxon>
        <taxon>Lythraceae</taxon>
        <taxon>Trapa</taxon>
    </lineage>
</organism>
<reference evidence="6 7" key="1">
    <citation type="journal article" date="2023" name="Hortic Res">
        <title>Pangenome of water caltrop reveals structural variations and asymmetric subgenome divergence after allopolyploidization.</title>
        <authorList>
            <person name="Zhang X."/>
            <person name="Chen Y."/>
            <person name="Wang L."/>
            <person name="Yuan Y."/>
            <person name="Fang M."/>
            <person name="Shi L."/>
            <person name="Lu R."/>
            <person name="Comes H.P."/>
            <person name="Ma Y."/>
            <person name="Chen Y."/>
            <person name="Huang G."/>
            <person name="Zhou Y."/>
            <person name="Zheng Z."/>
            <person name="Qiu Y."/>
        </authorList>
    </citation>
    <scope>NUCLEOTIDE SEQUENCE [LARGE SCALE GENOMIC DNA]</scope>
    <source>
        <strain evidence="6">F231</strain>
    </source>
</reference>
<dbReference type="CDD" id="cd00132">
    <property type="entry name" value="CRIB"/>
    <property type="match status" value="1"/>
</dbReference>
<dbReference type="Gene3D" id="3.90.810.10">
    <property type="entry name" value="CRIB domain"/>
    <property type="match status" value="1"/>
</dbReference>
<evidence type="ECO:0000256" key="2">
    <source>
        <dbReference type="SAM" id="MobiDB-lite"/>
    </source>
</evidence>
<dbReference type="PANTHER" id="PTHR23177:SF64">
    <property type="entry name" value="RHO GTPASE-ACTIVATING PROTEIN 1"/>
    <property type="match status" value="1"/>
</dbReference>
<dbReference type="AlphaFoldDB" id="A0AAN7R239"/>
<sequence>MVEVLTLPSPASSTASPSPSCTLTDSVADEEAVDAQQGDGGGGGDQLSFLALLFTIFRKSWIACNSDRRRLCEVEIGWPSNVRHVAHVTFDRFNGFLGLPVELEHDLIRRAPSASAHVFGVSTESMQLSFDSRGNSVPTILLLMQQRLYEEGGLQAEGIFRINAENGQEEPVRDQLNRGIVPEGIDVHCLAGLIKTWFRELPMGILDSLPPERVMQCQTEEDCVELVRFLPRTEACLFDWAINLMTDVAQMEHLNKMNARNIAVVFAPNMTQMADPFTALMYAVQVMNFLKALIERTLKEREDFRMDPASAHNLGHFDENGRESPSEHRVGDDKKDDEEIVQPCFAEEPTPDLWDDNISSVSQETCQSVSFEQLISDGDENRTVMEADNYFIPKREPERFNSLDGTKEESEKRIWFPWDEPNESHPSKMVGHNQPMDELPVTLDKSQVMSSLSRIELRMAMLETWRNMVQYPSVLLFYTDGEKQSWPPVSTMEGRRVVVSALQFACTDDVSTNVTTVERLVRAAHSKGANIILIQELFEGYYFCQAQREDFFKRAKPYKNHPTIMRMQKLAKELGVQNIPGNSCSHWTISQMVLVHEIQGFFILYWHSLVHGQEFTLYVDSFRVFQTKFAKIGVAICWDQWFPEAAMAMVLHGAEILLYPTAMAPNLKMVGLIRVITGRESCRAMLEPICIGKETILTEHGNSEITFYGNSFIAGPTGEIVASADDKNEDILVAEFDLDKIKAKRHSWGVFRDRRPDLYTVLLTSDGIKP</sequence>
<dbReference type="Gene3D" id="3.60.110.10">
    <property type="entry name" value="Carbon-nitrogen hydrolase"/>
    <property type="match status" value="1"/>
</dbReference>
<dbReference type="InterPro" id="IPR003010">
    <property type="entry name" value="C-N_Hydrolase"/>
</dbReference>
<evidence type="ECO:0000256" key="1">
    <source>
        <dbReference type="ARBA" id="ARBA00022468"/>
    </source>
</evidence>
<dbReference type="InterPro" id="IPR036526">
    <property type="entry name" value="C-N_Hydrolase_sf"/>
</dbReference>
<feature type="domain" description="Rho-GAP" evidence="4">
    <location>
        <begin position="121"/>
        <end position="305"/>
    </location>
</feature>
<dbReference type="PROSITE" id="PS50263">
    <property type="entry name" value="CN_HYDROLASE"/>
    <property type="match status" value="1"/>
</dbReference>
<evidence type="ECO:0000259" key="3">
    <source>
        <dbReference type="PROSITE" id="PS50108"/>
    </source>
</evidence>
<dbReference type="PROSITE" id="PS50238">
    <property type="entry name" value="RHOGAP"/>
    <property type="match status" value="1"/>
</dbReference>
<feature type="region of interest" description="Disordered" evidence="2">
    <location>
        <begin position="309"/>
        <end position="337"/>
    </location>
</feature>
<comment type="caution">
    <text evidence="6">The sequence shown here is derived from an EMBL/GenBank/DDBJ whole genome shotgun (WGS) entry which is preliminary data.</text>
</comment>
<keyword evidence="1" id="KW-0343">GTPase activation</keyword>
<dbReference type="InterPro" id="IPR036936">
    <property type="entry name" value="CRIB_dom_sf"/>
</dbReference>
<dbReference type="SMART" id="SM00285">
    <property type="entry name" value="PBD"/>
    <property type="match status" value="1"/>
</dbReference>
<dbReference type="PROSITE" id="PS50108">
    <property type="entry name" value="CRIB"/>
    <property type="match status" value="1"/>
</dbReference>
<dbReference type="Proteomes" id="UP001346149">
    <property type="component" value="Unassembled WGS sequence"/>
</dbReference>
<proteinExistence type="predicted"/>
<dbReference type="Gene3D" id="1.10.555.10">
    <property type="entry name" value="Rho GTPase activation protein"/>
    <property type="match status" value="1"/>
</dbReference>
<evidence type="ECO:0000259" key="4">
    <source>
        <dbReference type="PROSITE" id="PS50238"/>
    </source>
</evidence>
<gene>
    <name evidence="6" type="ORF">SAY86_016788</name>
</gene>
<dbReference type="SUPFAM" id="SSF48350">
    <property type="entry name" value="GTPase activation domain, GAP"/>
    <property type="match status" value="1"/>
</dbReference>
<dbReference type="InterPro" id="IPR000198">
    <property type="entry name" value="RhoGAP_dom"/>
</dbReference>
<dbReference type="EMBL" id="JAXQNO010000010">
    <property type="protein sequence ID" value="KAK4789484.1"/>
    <property type="molecule type" value="Genomic_DNA"/>
</dbReference>